<dbReference type="GO" id="GO:0005758">
    <property type="term" value="C:mitochondrial intermembrane space"/>
    <property type="evidence" value="ECO:0007669"/>
    <property type="project" value="UniProtKB-SubCell"/>
</dbReference>
<evidence type="ECO:0000256" key="12">
    <source>
        <dbReference type="ARBA" id="ARBA00023136"/>
    </source>
</evidence>
<dbReference type="InterPro" id="IPR039800">
    <property type="entry name" value="MICU1/2/3"/>
</dbReference>
<comment type="subcellular location">
    <subcellularLocation>
        <location evidence="1">Mitochondrion inner membrane</location>
    </subcellularLocation>
    <subcellularLocation>
        <location evidence="2">Mitochondrion intermembrane space</location>
    </subcellularLocation>
</comment>
<feature type="region of interest" description="Disordered" evidence="14">
    <location>
        <begin position="145"/>
        <end position="172"/>
    </location>
</feature>
<proteinExistence type="inferred from homology"/>
<evidence type="ECO:0000256" key="2">
    <source>
        <dbReference type="ARBA" id="ARBA00004569"/>
    </source>
</evidence>
<organism evidence="17 18">
    <name type="scientific">Toxocara canis</name>
    <name type="common">Canine roundworm</name>
    <dbReference type="NCBI Taxonomy" id="6265"/>
    <lineage>
        <taxon>Eukaryota</taxon>
        <taxon>Metazoa</taxon>
        <taxon>Ecdysozoa</taxon>
        <taxon>Nematoda</taxon>
        <taxon>Chromadorea</taxon>
        <taxon>Rhabditida</taxon>
        <taxon>Spirurina</taxon>
        <taxon>Ascaridomorpha</taxon>
        <taxon>Ascaridoidea</taxon>
        <taxon>Toxocaridae</taxon>
        <taxon>Toxocara</taxon>
    </lineage>
</organism>
<comment type="caution">
    <text evidence="17">The sequence shown here is derived from an EMBL/GenBank/DDBJ whole genome shotgun (WGS) entry which is preliminary data.</text>
</comment>
<evidence type="ECO:0000256" key="7">
    <source>
        <dbReference type="ARBA" id="ARBA00022792"/>
    </source>
</evidence>
<keyword evidence="15" id="KW-0812">Transmembrane</keyword>
<evidence type="ECO:0000313" key="18">
    <source>
        <dbReference type="Proteomes" id="UP000031036"/>
    </source>
</evidence>
<accession>A0A0B2VFE2</accession>
<keyword evidence="12 15" id="KW-0472">Membrane</keyword>
<keyword evidence="5" id="KW-0479">Metal-binding</keyword>
<dbReference type="Pfam" id="PF13202">
    <property type="entry name" value="EF-hand_5"/>
    <property type="match status" value="1"/>
</dbReference>
<dbReference type="PROSITE" id="PS50222">
    <property type="entry name" value="EF_HAND_2"/>
    <property type="match status" value="2"/>
</dbReference>
<dbReference type="CDD" id="cd15900">
    <property type="entry name" value="EFh_MICU"/>
    <property type="match status" value="1"/>
</dbReference>
<evidence type="ECO:0000256" key="15">
    <source>
        <dbReference type="SAM" id="Phobius"/>
    </source>
</evidence>
<dbReference type="AlphaFoldDB" id="A0A0B2VFE2"/>
<keyword evidence="8" id="KW-0106">Calcium</keyword>
<dbReference type="GO" id="GO:0005509">
    <property type="term" value="F:calcium ion binding"/>
    <property type="evidence" value="ECO:0007669"/>
    <property type="project" value="InterPro"/>
</dbReference>
<keyword evidence="9" id="KW-0809">Transit peptide</keyword>
<evidence type="ECO:0000259" key="16">
    <source>
        <dbReference type="PROSITE" id="PS50222"/>
    </source>
</evidence>
<keyword evidence="18" id="KW-1185">Reference proteome</keyword>
<evidence type="ECO:0000256" key="6">
    <source>
        <dbReference type="ARBA" id="ARBA00022737"/>
    </source>
</evidence>
<keyword evidence="6" id="KW-0677">Repeat</keyword>
<keyword evidence="4" id="KW-0109">Calcium transport</keyword>
<reference evidence="17 18" key="1">
    <citation type="submission" date="2014-11" db="EMBL/GenBank/DDBJ databases">
        <title>Genetic blueprint of the zoonotic pathogen Toxocara canis.</title>
        <authorList>
            <person name="Zhu X.-Q."/>
            <person name="Korhonen P.K."/>
            <person name="Cai H."/>
            <person name="Young N.D."/>
            <person name="Nejsum P."/>
            <person name="von Samson-Himmelstjerna G."/>
            <person name="Boag P.R."/>
            <person name="Tan P."/>
            <person name="Li Q."/>
            <person name="Min J."/>
            <person name="Yang Y."/>
            <person name="Wang X."/>
            <person name="Fang X."/>
            <person name="Hall R.S."/>
            <person name="Hofmann A."/>
            <person name="Sternberg P.W."/>
            <person name="Jex A.R."/>
            <person name="Gasser R.B."/>
        </authorList>
    </citation>
    <scope>NUCLEOTIDE SEQUENCE [LARGE SCALE GENOMIC DNA]</scope>
    <source>
        <strain evidence="17">PN_DK_2014</strain>
    </source>
</reference>
<comment type="similarity">
    <text evidence="13">Belongs to the MICU1 family. MICU1 subfamily.</text>
</comment>
<keyword evidence="15" id="KW-1133">Transmembrane helix</keyword>
<keyword evidence="11" id="KW-0496">Mitochondrion</keyword>
<keyword evidence="3" id="KW-0813">Transport</keyword>
<name>A0A0B2VFE2_TOXCA</name>
<dbReference type="OMA" id="HIDTINI"/>
<evidence type="ECO:0000256" key="10">
    <source>
        <dbReference type="ARBA" id="ARBA00023065"/>
    </source>
</evidence>
<dbReference type="SMART" id="SM00054">
    <property type="entry name" value="EFh"/>
    <property type="match status" value="2"/>
</dbReference>
<evidence type="ECO:0000256" key="3">
    <source>
        <dbReference type="ARBA" id="ARBA00022448"/>
    </source>
</evidence>
<feature type="domain" description="EF-hand" evidence="16">
    <location>
        <begin position="537"/>
        <end position="572"/>
    </location>
</feature>
<evidence type="ECO:0000256" key="13">
    <source>
        <dbReference type="ARBA" id="ARBA00038333"/>
    </source>
</evidence>
<protein>
    <submittedName>
        <fullName evidence="17">Calcium uptake protein 1-like protein, mitochondrial</fullName>
    </submittedName>
</protein>
<dbReference type="InterPro" id="IPR011992">
    <property type="entry name" value="EF-hand-dom_pair"/>
</dbReference>
<gene>
    <name evidence="17" type="ORF">Tcan_12316</name>
</gene>
<feature type="domain" description="EF-hand" evidence="16">
    <location>
        <begin position="287"/>
        <end position="322"/>
    </location>
</feature>
<keyword evidence="7" id="KW-0999">Mitochondrion inner membrane</keyword>
<dbReference type="PANTHER" id="PTHR12294:SF1">
    <property type="entry name" value="CALCIUM UPTAKE PROTEIN 1, MITOCHONDRIAL"/>
    <property type="match status" value="1"/>
</dbReference>
<dbReference type="Pfam" id="PF13833">
    <property type="entry name" value="EF-hand_8"/>
    <property type="match status" value="1"/>
</dbReference>
<evidence type="ECO:0000256" key="8">
    <source>
        <dbReference type="ARBA" id="ARBA00022837"/>
    </source>
</evidence>
<feature type="transmembrane region" description="Helical" evidence="15">
    <location>
        <begin position="104"/>
        <end position="121"/>
    </location>
</feature>
<evidence type="ECO:0000256" key="5">
    <source>
        <dbReference type="ARBA" id="ARBA00022723"/>
    </source>
</evidence>
<keyword evidence="10" id="KW-0406">Ion transport</keyword>
<dbReference type="STRING" id="6265.A0A0B2VFE2"/>
<dbReference type="GO" id="GO:0051560">
    <property type="term" value="P:mitochondrial calcium ion homeostasis"/>
    <property type="evidence" value="ECO:0007669"/>
    <property type="project" value="TreeGrafter"/>
</dbReference>
<evidence type="ECO:0000256" key="14">
    <source>
        <dbReference type="SAM" id="MobiDB-lite"/>
    </source>
</evidence>
<evidence type="ECO:0000256" key="9">
    <source>
        <dbReference type="ARBA" id="ARBA00022946"/>
    </source>
</evidence>
<dbReference type="GO" id="GO:0036444">
    <property type="term" value="P:calcium import into the mitochondrion"/>
    <property type="evidence" value="ECO:0007669"/>
    <property type="project" value="UniProtKB-ARBA"/>
</dbReference>
<evidence type="ECO:0000256" key="1">
    <source>
        <dbReference type="ARBA" id="ARBA00004273"/>
    </source>
</evidence>
<dbReference type="GO" id="GO:1990246">
    <property type="term" value="C:uniplex complex"/>
    <property type="evidence" value="ECO:0007669"/>
    <property type="project" value="TreeGrafter"/>
</dbReference>
<evidence type="ECO:0000313" key="17">
    <source>
        <dbReference type="EMBL" id="KHN80122.1"/>
    </source>
</evidence>
<dbReference type="Gene3D" id="1.10.238.10">
    <property type="entry name" value="EF-hand"/>
    <property type="match status" value="2"/>
</dbReference>
<dbReference type="EMBL" id="JPKZ01001765">
    <property type="protein sequence ID" value="KHN80122.1"/>
    <property type="molecule type" value="Genomic_DNA"/>
</dbReference>
<dbReference type="Proteomes" id="UP000031036">
    <property type="component" value="Unassembled WGS sequence"/>
</dbReference>
<evidence type="ECO:0000256" key="4">
    <source>
        <dbReference type="ARBA" id="ARBA00022568"/>
    </source>
</evidence>
<dbReference type="PROSITE" id="PS00018">
    <property type="entry name" value="EF_HAND_1"/>
    <property type="match status" value="2"/>
</dbReference>
<dbReference type="InterPro" id="IPR002048">
    <property type="entry name" value="EF_hand_dom"/>
</dbReference>
<dbReference type="OrthoDB" id="10056860at2759"/>
<evidence type="ECO:0000256" key="11">
    <source>
        <dbReference type="ARBA" id="ARBA00023128"/>
    </source>
</evidence>
<sequence>MLRRTWPPLMPFTRIPCSYITAARRYARGGGIRLAEDVEKERADEISKQTGEENPFDYTIFGNKRKPKGDVFHYTDRKAGRGYSDYASTIYPHRPYIWKPIRKLFWWNYVVVIVGMVLLMLDFEGLLQYGKQLSARFRPEAATIESKSIDESENSSSSGDEDSSEGSKKKKKKKIGFRERRIIEYENRIRMYSAPDKIFRYFATLKVPNDDGSSRPYDIYMTPEDFVRSITPGVMQPRNLGLDQFRVYDPAVHKHEFADPESIFTKLGDRGLISFSDYLFLMALLSTSPKDFALAFRIFDVNNDGKIDKQEFERVQELLMAQTTVGMKHRDHVAVGLDYAQGINSAFSTYLFGQDGTDQLPVEKFLLYSELLMAQTTVGMKHRDHVAVGLCAKKGINSAFSTYLFGQDGTDQLPVEKFLLFQAHLHRDVLKIECRRRDPGSTPSGVISEVSFADLLLMHSCLSEQKQRKLLKRVKERYGSNSNEKTGITLDEVFSFFCFLYYIEDVDVALHFYHLAGVPIDREALKAVAKRIAGCKISDHVVDVVITLFDDNQDGQLSNKEFVAIMKKRMKRGLERPRDTGFVRLLDALGMCALSQMHEMVYAARRS</sequence>
<dbReference type="PANTHER" id="PTHR12294">
    <property type="entry name" value="EF HAND DOMAIN FAMILY A1,A2-RELATED"/>
    <property type="match status" value="1"/>
</dbReference>
<dbReference type="InterPro" id="IPR018247">
    <property type="entry name" value="EF_Hand_1_Ca_BS"/>
</dbReference>
<dbReference type="SUPFAM" id="SSF47473">
    <property type="entry name" value="EF-hand"/>
    <property type="match status" value="2"/>
</dbReference>